<dbReference type="EMBL" id="BK015323">
    <property type="protein sequence ID" value="DAE01342.1"/>
    <property type="molecule type" value="Genomic_DNA"/>
</dbReference>
<name>A0A8S5P2L5_9CAUD</name>
<proteinExistence type="predicted"/>
<evidence type="ECO:0000313" key="1">
    <source>
        <dbReference type="EMBL" id="DAE01342.1"/>
    </source>
</evidence>
<reference evidence="1" key="1">
    <citation type="journal article" date="2021" name="Proc. Natl. Acad. Sci. U.S.A.">
        <title>A Catalog of Tens of Thousands of Viruses from Human Metagenomes Reveals Hidden Associations with Chronic Diseases.</title>
        <authorList>
            <person name="Tisza M.J."/>
            <person name="Buck C.B."/>
        </authorList>
    </citation>
    <scope>NUCLEOTIDE SEQUENCE</scope>
    <source>
        <strain evidence="1">CtJcm18</strain>
    </source>
</reference>
<organism evidence="1">
    <name type="scientific">Siphoviridae sp. ctJcm18</name>
    <dbReference type="NCBI Taxonomy" id="2825433"/>
    <lineage>
        <taxon>Viruses</taxon>
        <taxon>Duplodnaviria</taxon>
        <taxon>Heunggongvirae</taxon>
        <taxon>Uroviricota</taxon>
        <taxon>Caudoviricetes</taxon>
    </lineage>
</organism>
<sequence length="66" mass="7694">MKKLQLNDCVGTSDGFIEESTELSYLNILTQLKRDLDSDDCMSTADHEKAEKLIKELFDLLWKYSY</sequence>
<accession>A0A8S5P2L5</accession>
<protein>
    <submittedName>
        <fullName evidence="1">Uncharacterized protein</fullName>
    </submittedName>
</protein>